<organism evidence="1 2">
    <name type="scientific">Mythimna loreyi</name>
    <dbReference type="NCBI Taxonomy" id="667449"/>
    <lineage>
        <taxon>Eukaryota</taxon>
        <taxon>Metazoa</taxon>
        <taxon>Ecdysozoa</taxon>
        <taxon>Arthropoda</taxon>
        <taxon>Hexapoda</taxon>
        <taxon>Insecta</taxon>
        <taxon>Pterygota</taxon>
        <taxon>Neoptera</taxon>
        <taxon>Endopterygota</taxon>
        <taxon>Lepidoptera</taxon>
        <taxon>Glossata</taxon>
        <taxon>Ditrysia</taxon>
        <taxon>Noctuoidea</taxon>
        <taxon>Noctuidae</taxon>
        <taxon>Noctuinae</taxon>
        <taxon>Hadenini</taxon>
        <taxon>Mythimna</taxon>
    </lineage>
</organism>
<sequence>MRTSSIAIFLCIVAAAACQSHDLVVGQQSYGDVIVYKTDEVKYAFPLFIRTSNIEYPPNGQTNNHVVITAIYIKDNKRDGSGGYPTIKAGGVGQNFVRIKLETQRGEGMNFTITIYGRYL</sequence>
<proteinExistence type="predicted"/>
<reference evidence="1" key="1">
    <citation type="submission" date="2023-03" db="EMBL/GenBank/DDBJ databases">
        <title>Chromosome-level genomes of two armyworms, Mythimna separata and Mythimna loreyi, provide insights into the biosynthesis and reception of sex pheromones.</title>
        <authorList>
            <person name="Zhao H."/>
        </authorList>
    </citation>
    <scope>NUCLEOTIDE SEQUENCE</scope>
    <source>
        <strain evidence="1">BeijingLab</strain>
    </source>
</reference>
<gene>
    <name evidence="1" type="ORF">PYW08_010032</name>
</gene>
<name>A0ACC2Q8Z5_9NEOP</name>
<comment type="caution">
    <text evidence="1">The sequence shown here is derived from an EMBL/GenBank/DDBJ whole genome shotgun (WGS) entry which is preliminary data.</text>
</comment>
<evidence type="ECO:0000313" key="2">
    <source>
        <dbReference type="Proteomes" id="UP001231649"/>
    </source>
</evidence>
<protein>
    <submittedName>
        <fullName evidence="1">Uncharacterized protein</fullName>
    </submittedName>
</protein>
<dbReference type="Proteomes" id="UP001231649">
    <property type="component" value="Chromosome 25"/>
</dbReference>
<keyword evidence="2" id="KW-1185">Reference proteome</keyword>
<evidence type="ECO:0000313" key="1">
    <source>
        <dbReference type="EMBL" id="KAJ8708650.1"/>
    </source>
</evidence>
<accession>A0ACC2Q8Z5</accession>
<dbReference type="EMBL" id="CM056801">
    <property type="protein sequence ID" value="KAJ8708650.1"/>
    <property type="molecule type" value="Genomic_DNA"/>
</dbReference>